<dbReference type="PANTHER" id="PTHR33802">
    <property type="entry name" value="SI:CH211-161H7.5-RELATED"/>
    <property type="match status" value="1"/>
</dbReference>
<gene>
    <name evidence="2" type="ORF">ILYODFUR_020982</name>
</gene>
<keyword evidence="1" id="KW-0472">Membrane</keyword>
<feature type="transmembrane region" description="Helical" evidence="1">
    <location>
        <begin position="133"/>
        <end position="151"/>
    </location>
</feature>
<feature type="transmembrane region" description="Helical" evidence="1">
    <location>
        <begin position="212"/>
        <end position="231"/>
    </location>
</feature>
<comment type="caution">
    <text evidence="2">The sequence shown here is derived from an EMBL/GenBank/DDBJ whole genome shotgun (WGS) entry which is preliminary data.</text>
</comment>
<name>A0ABV0VFR3_9TELE</name>
<dbReference type="PANTHER" id="PTHR33802:SF3">
    <property type="match status" value="1"/>
</dbReference>
<proteinExistence type="predicted"/>
<organism evidence="2 3">
    <name type="scientific">Ilyodon furcidens</name>
    <name type="common">goldbreast splitfin</name>
    <dbReference type="NCBI Taxonomy" id="33524"/>
    <lineage>
        <taxon>Eukaryota</taxon>
        <taxon>Metazoa</taxon>
        <taxon>Chordata</taxon>
        <taxon>Craniata</taxon>
        <taxon>Vertebrata</taxon>
        <taxon>Euteleostomi</taxon>
        <taxon>Actinopterygii</taxon>
        <taxon>Neopterygii</taxon>
        <taxon>Teleostei</taxon>
        <taxon>Neoteleostei</taxon>
        <taxon>Acanthomorphata</taxon>
        <taxon>Ovalentaria</taxon>
        <taxon>Atherinomorphae</taxon>
        <taxon>Cyprinodontiformes</taxon>
        <taxon>Goodeidae</taxon>
        <taxon>Ilyodon</taxon>
    </lineage>
</organism>
<feature type="transmembrane region" description="Helical" evidence="1">
    <location>
        <begin position="183"/>
        <end position="206"/>
    </location>
</feature>
<keyword evidence="3" id="KW-1185">Reference proteome</keyword>
<dbReference type="EMBL" id="JAHRIQ010106469">
    <property type="protein sequence ID" value="MEQ2256111.1"/>
    <property type="molecule type" value="Genomic_DNA"/>
</dbReference>
<sequence length="339" mass="39044">MFLLIENTSFHLVIHAGSIVLAIISQIVSEVFFYLVKEDNVPNAVFQTSSWNVSKTFSLEVTMDSWSENYWIPIDLWSKMWLVYAAVSLYRRNILGPESCNPEIHPPKFFLMWAIINFARVFTMPMWDRHFVLPAVLFRWILPLHSFYMLFISYSNLNEHKAWLAINNPGVIPWTRYLTQNGLAVFAWWSLLHSVVGFGIVLKYYASVQDQVASGIVLSIVFLCIITWFALQKFFLTKYMHHTFSIYPILVLGLGAMFTSSYHVQNFSINTAVCGVLMLLITIMSFIHLISACQEKSRKPVVAELRFEGCETVYQPEGKIKHKIQNSEKSSHAEAESTT</sequence>
<keyword evidence="1" id="KW-1133">Transmembrane helix</keyword>
<feature type="transmembrane region" description="Helical" evidence="1">
    <location>
        <begin position="269"/>
        <end position="290"/>
    </location>
</feature>
<accession>A0ABV0VFR3</accession>
<dbReference type="Proteomes" id="UP001482620">
    <property type="component" value="Unassembled WGS sequence"/>
</dbReference>
<feature type="transmembrane region" description="Helical" evidence="1">
    <location>
        <begin position="12"/>
        <end position="36"/>
    </location>
</feature>
<evidence type="ECO:0000313" key="2">
    <source>
        <dbReference type="EMBL" id="MEQ2256111.1"/>
    </source>
</evidence>
<evidence type="ECO:0000313" key="3">
    <source>
        <dbReference type="Proteomes" id="UP001482620"/>
    </source>
</evidence>
<feature type="transmembrane region" description="Helical" evidence="1">
    <location>
        <begin position="243"/>
        <end position="263"/>
    </location>
</feature>
<reference evidence="2 3" key="1">
    <citation type="submission" date="2021-06" db="EMBL/GenBank/DDBJ databases">
        <authorList>
            <person name="Palmer J.M."/>
        </authorList>
    </citation>
    <scope>NUCLEOTIDE SEQUENCE [LARGE SCALE GENOMIC DNA]</scope>
    <source>
        <strain evidence="3">if_2019</strain>
        <tissue evidence="2">Muscle</tissue>
    </source>
</reference>
<evidence type="ECO:0000256" key="1">
    <source>
        <dbReference type="SAM" id="Phobius"/>
    </source>
</evidence>
<keyword evidence="1" id="KW-0812">Transmembrane</keyword>
<protein>
    <submittedName>
        <fullName evidence="2">Uncharacterized protein</fullName>
    </submittedName>
</protein>